<proteinExistence type="predicted"/>
<organism evidence="1 2">
    <name type="scientific">Hericium alpestre</name>
    <dbReference type="NCBI Taxonomy" id="135208"/>
    <lineage>
        <taxon>Eukaryota</taxon>
        <taxon>Fungi</taxon>
        <taxon>Dikarya</taxon>
        <taxon>Basidiomycota</taxon>
        <taxon>Agaricomycotina</taxon>
        <taxon>Agaricomycetes</taxon>
        <taxon>Russulales</taxon>
        <taxon>Hericiaceae</taxon>
        <taxon>Hericium</taxon>
    </lineage>
</organism>
<name>A0A4Y9ZPV8_9AGAM</name>
<dbReference type="Proteomes" id="UP000298061">
    <property type="component" value="Unassembled WGS sequence"/>
</dbReference>
<keyword evidence="2" id="KW-1185">Reference proteome</keyword>
<evidence type="ECO:0000313" key="1">
    <source>
        <dbReference type="EMBL" id="TFY75861.1"/>
    </source>
</evidence>
<dbReference type="AlphaFoldDB" id="A0A4Y9ZPV8"/>
<reference evidence="1 2" key="1">
    <citation type="submission" date="2019-02" db="EMBL/GenBank/DDBJ databases">
        <title>Genome sequencing of the rare red list fungi Hericium alpestre (H. flagellum).</title>
        <authorList>
            <person name="Buettner E."/>
            <person name="Kellner H."/>
        </authorList>
    </citation>
    <scope>NUCLEOTIDE SEQUENCE [LARGE SCALE GENOMIC DNA]</scope>
    <source>
        <strain evidence="1 2">DSM 108284</strain>
    </source>
</reference>
<gene>
    <name evidence="1" type="ORF">EWM64_g8150</name>
</gene>
<sequence>MDSPQLTGLDPATFLRGCSRRNKSVQDVVMAHEDPAPGNNAVNIPARKKDP</sequence>
<comment type="caution">
    <text evidence="1">The sequence shown here is derived from an EMBL/GenBank/DDBJ whole genome shotgun (WGS) entry which is preliminary data.</text>
</comment>
<dbReference type="EMBL" id="SFCI01001403">
    <property type="protein sequence ID" value="TFY75861.1"/>
    <property type="molecule type" value="Genomic_DNA"/>
</dbReference>
<protein>
    <submittedName>
        <fullName evidence="1">Uncharacterized protein</fullName>
    </submittedName>
</protein>
<evidence type="ECO:0000313" key="2">
    <source>
        <dbReference type="Proteomes" id="UP000298061"/>
    </source>
</evidence>
<accession>A0A4Y9ZPV8</accession>